<dbReference type="Proteomes" id="UP000198661">
    <property type="component" value="Unassembled WGS sequence"/>
</dbReference>
<sequence>MLHRYRRRLDRRGNVTMFWVVGLAAFFVVFSMVGTLVVAWMQHAYAQAVADAGSLAATKKLDQLVQEELNRAMQEAMNVYPDRDPYSIVMGTEEKRHAFMRRVLERRQNELREEVRKYVTKNGGHKHGEIRLPVNGRIEVEARMKYEPPVFQDWFKDAFVKGSGTGPKRDYLKWLKSRQTIAY</sequence>
<dbReference type="EMBL" id="FOOK01000055">
    <property type="protein sequence ID" value="SFG59588.1"/>
    <property type="molecule type" value="Genomic_DNA"/>
</dbReference>
<reference evidence="3 4" key="1">
    <citation type="submission" date="2016-10" db="EMBL/GenBank/DDBJ databases">
        <authorList>
            <person name="de Groot N.N."/>
        </authorList>
    </citation>
    <scope>NUCLEOTIDE SEQUENCE [LARGE SCALE GENOMIC DNA]</scope>
    <source>
        <strain evidence="3 4">DSM 44945</strain>
    </source>
</reference>
<accession>A0A1I2T484</accession>
<dbReference type="OrthoDB" id="2989680at2"/>
<dbReference type="STRING" id="201973.SAMN04488025_1553"/>
<feature type="domain" description="Putative Flp pilus-assembly TadG-like N-terminal" evidence="2">
    <location>
        <begin position="13"/>
        <end position="57"/>
    </location>
</feature>
<dbReference type="Pfam" id="PF13400">
    <property type="entry name" value="Tad"/>
    <property type="match status" value="1"/>
</dbReference>
<dbReference type="InterPro" id="IPR028087">
    <property type="entry name" value="Tad_N"/>
</dbReference>
<evidence type="ECO:0000256" key="1">
    <source>
        <dbReference type="SAM" id="Phobius"/>
    </source>
</evidence>
<name>A0A1I2T484_9BACL</name>
<keyword evidence="1" id="KW-0812">Transmembrane</keyword>
<evidence type="ECO:0000313" key="3">
    <source>
        <dbReference type="EMBL" id="SFG59588.1"/>
    </source>
</evidence>
<keyword evidence="1" id="KW-0472">Membrane</keyword>
<protein>
    <recommendedName>
        <fullName evidence="2">Putative Flp pilus-assembly TadG-like N-terminal domain-containing protein</fullName>
    </recommendedName>
</protein>
<keyword evidence="4" id="KW-1185">Reference proteome</keyword>
<gene>
    <name evidence="3" type="ORF">SAMN04488025_1553</name>
</gene>
<organism evidence="3 4">
    <name type="scientific">Planifilum fulgidum</name>
    <dbReference type="NCBI Taxonomy" id="201973"/>
    <lineage>
        <taxon>Bacteria</taxon>
        <taxon>Bacillati</taxon>
        <taxon>Bacillota</taxon>
        <taxon>Bacilli</taxon>
        <taxon>Bacillales</taxon>
        <taxon>Thermoactinomycetaceae</taxon>
        <taxon>Planifilum</taxon>
    </lineage>
</organism>
<keyword evidence="1" id="KW-1133">Transmembrane helix</keyword>
<dbReference type="RefSeq" id="WP_092041848.1">
    <property type="nucleotide sequence ID" value="NZ_FOOK01000055.1"/>
</dbReference>
<evidence type="ECO:0000259" key="2">
    <source>
        <dbReference type="Pfam" id="PF13400"/>
    </source>
</evidence>
<dbReference type="AlphaFoldDB" id="A0A1I2T484"/>
<feature type="transmembrane region" description="Helical" evidence="1">
    <location>
        <begin position="20"/>
        <end position="41"/>
    </location>
</feature>
<proteinExistence type="predicted"/>
<evidence type="ECO:0000313" key="4">
    <source>
        <dbReference type="Proteomes" id="UP000198661"/>
    </source>
</evidence>